<organism evidence="1 2">
    <name type="scientific">Adineta steineri</name>
    <dbReference type="NCBI Taxonomy" id="433720"/>
    <lineage>
        <taxon>Eukaryota</taxon>
        <taxon>Metazoa</taxon>
        <taxon>Spiralia</taxon>
        <taxon>Gnathifera</taxon>
        <taxon>Rotifera</taxon>
        <taxon>Eurotatoria</taxon>
        <taxon>Bdelloidea</taxon>
        <taxon>Adinetida</taxon>
        <taxon>Adinetidae</taxon>
        <taxon>Adineta</taxon>
    </lineage>
</organism>
<dbReference type="Proteomes" id="UP000663860">
    <property type="component" value="Unassembled WGS sequence"/>
</dbReference>
<feature type="non-terminal residue" evidence="1">
    <location>
        <position position="1"/>
    </location>
</feature>
<accession>A0A815V1W3</accession>
<name>A0A815V1W3_9BILA</name>
<protein>
    <submittedName>
        <fullName evidence="1">Uncharacterized protein</fullName>
    </submittedName>
</protein>
<reference evidence="1" key="1">
    <citation type="submission" date="2021-02" db="EMBL/GenBank/DDBJ databases">
        <authorList>
            <person name="Nowell W R."/>
        </authorList>
    </citation>
    <scope>NUCLEOTIDE SEQUENCE</scope>
</reference>
<sequence length="10" mass="916">GGGRGDGGKR</sequence>
<proteinExistence type="predicted"/>
<evidence type="ECO:0000313" key="1">
    <source>
        <dbReference type="EMBL" id="CAF1526434.1"/>
    </source>
</evidence>
<comment type="caution">
    <text evidence="1">The sequence shown here is derived from an EMBL/GenBank/DDBJ whole genome shotgun (WGS) entry which is preliminary data.</text>
</comment>
<evidence type="ECO:0000313" key="2">
    <source>
        <dbReference type="Proteomes" id="UP000663860"/>
    </source>
</evidence>
<dbReference type="EMBL" id="CAJNOE010007072">
    <property type="protein sequence ID" value="CAF1526434.1"/>
    <property type="molecule type" value="Genomic_DNA"/>
</dbReference>
<gene>
    <name evidence="1" type="ORF">IZO911_LOCUS46008</name>
</gene>